<feature type="region of interest" description="Disordered" evidence="1">
    <location>
        <begin position="120"/>
        <end position="173"/>
    </location>
</feature>
<feature type="compositionally biased region" description="Polar residues" evidence="1">
    <location>
        <begin position="53"/>
        <end position="71"/>
    </location>
</feature>
<dbReference type="AlphaFoldDB" id="K0SRR9"/>
<sequence length="173" mass="18934">MAEEDHMGKAPGWLLESLDAEIQTSAATLGILRARPVSDLTLGEVTEEVSEEFNGQSDISMSLPSSLNTPESPDDWHKYLDNSPRESGGLPFDMMVDVPAMKPTLPFKSSDKCRSIVTRAKSLSNFPPPPPLHKNNHRKSGKGPRTLYPPPPPPRPPGRLPDSGLRRKSSSSR</sequence>
<organism evidence="2 3">
    <name type="scientific">Thalassiosira oceanica</name>
    <name type="common">Marine diatom</name>
    <dbReference type="NCBI Taxonomy" id="159749"/>
    <lineage>
        <taxon>Eukaryota</taxon>
        <taxon>Sar</taxon>
        <taxon>Stramenopiles</taxon>
        <taxon>Ochrophyta</taxon>
        <taxon>Bacillariophyta</taxon>
        <taxon>Coscinodiscophyceae</taxon>
        <taxon>Thalassiosirophycidae</taxon>
        <taxon>Thalassiosirales</taxon>
        <taxon>Thalassiosiraceae</taxon>
        <taxon>Thalassiosira</taxon>
    </lineage>
</organism>
<comment type="caution">
    <text evidence="2">The sequence shown here is derived from an EMBL/GenBank/DDBJ whole genome shotgun (WGS) entry which is preliminary data.</text>
</comment>
<evidence type="ECO:0000313" key="2">
    <source>
        <dbReference type="EMBL" id="EJK68095.1"/>
    </source>
</evidence>
<name>K0SRR9_THAOC</name>
<protein>
    <submittedName>
        <fullName evidence="2">Uncharacterized protein</fullName>
    </submittedName>
</protein>
<evidence type="ECO:0000256" key="1">
    <source>
        <dbReference type="SAM" id="MobiDB-lite"/>
    </source>
</evidence>
<dbReference type="EMBL" id="AGNL01012079">
    <property type="protein sequence ID" value="EJK68095.1"/>
    <property type="molecule type" value="Genomic_DNA"/>
</dbReference>
<feature type="compositionally biased region" description="Basic and acidic residues" evidence="1">
    <location>
        <begin position="74"/>
        <end position="84"/>
    </location>
</feature>
<keyword evidence="3" id="KW-1185">Reference proteome</keyword>
<feature type="compositionally biased region" description="Pro residues" evidence="1">
    <location>
        <begin position="147"/>
        <end position="159"/>
    </location>
</feature>
<feature type="region of interest" description="Disordered" evidence="1">
    <location>
        <begin position="48"/>
        <end position="94"/>
    </location>
</feature>
<gene>
    <name evidence="2" type="ORF">THAOC_10764</name>
</gene>
<accession>K0SRR9</accession>
<reference evidence="2 3" key="1">
    <citation type="journal article" date="2012" name="Genome Biol.">
        <title>Genome and low-iron response of an oceanic diatom adapted to chronic iron limitation.</title>
        <authorList>
            <person name="Lommer M."/>
            <person name="Specht M."/>
            <person name="Roy A.S."/>
            <person name="Kraemer L."/>
            <person name="Andreson R."/>
            <person name="Gutowska M.A."/>
            <person name="Wolf J."/>
            <person name="Bergner S.V."/>
            <person name="Schilhabel M.B."/>
            <person name="Klostermeier U.C."/>
            <person name="Beiko R.G."/>
            <person name="Rosenstiel P."/>
            <person name="Hippler M."/>
            <person name="Laroche J."/>
        </authorList>
    </citation>
    <scope>NUCLEOTIDE SEQUENCE [LARGE SCALE GENOMIC DNA]</scope>
    <source>
        <strain evidence="2 3">CCMP1005</strain>
    </source>
</reference>
<proteinExistence type="predicted"/>
<evidence type="ECO:0000313" key="3">
    <source>
        <dbReference type="Proteomes" id="UP000266841"/>
    </source>
</evidence>
<dbReference type="Proteomes" id="UP000266841">
    <property type="component" value="Unassembled WGS sequence"/>
</dbReference>